<dbReference type="Proteomes" id="UP000625283">
    <property type="component" value="Unassembled WGS sequence"/>
</dbReference>
<comment type="caution">
    <text evidence="1">The sequence shown here is derived from an EMBL/GenBank/DDBJ whole genome shotgun (WGS) entry which is preliminary data.</text>
</comment>
<reference evidence="1 2" key="1">
    <citation type="submission" date="2021-01" db="EMBL/GenBank/DDBJ databases">
        <title>C459-1 draft genome sequence.</title>
        <authorList>
            <person name="Zhang X.-F."/>
        </authorList>
    </citation>
    <scope>NUCLEOTIDE SEQUENCE [LARGE SCALE GENOMIC DNA]</scope>
    <source>
        <strain evidence="2">C459-1</strain>
    </source>
</reference>
<evidence type="ECO:0000313" key="2">
    <source>
        <dbReference type="Proteomes" id="UP000625283"/>
    </source>
</evidence>
<protein>
    <submittedName>
        <fullName evidence="1">DUF4843 domain-containing protein</fullName>
    </submittedName>
</protein>
<gene>
    <name evidence="1" type="ORF">JKG61_16800</name>
</gene>
<organism evidence="1 2">
    <name type="scientific">Sphingobacterium faecale</name>
    <dbReference type="NCBI Taxonomy" id="2803775"/>
    <lineage>
        <taxon>Bacteria</taxon>
        <taxon>Pseudomonadati</taxon>
        <taxon>Bacteroidota</taxon>
        <taxon>Sphingobacteriia</taxon>
        <taxon>Sphingobacteriales</taxon>
        <taxon>Sphingobacteriaceae</taxon>
        <taxon>Sphingobacterium</taxon>
    </lineage>
</organism>
<evidence type="ECO:0000313" key="1">
    <source>
        <dbReference type="EMBL" id="MBL1410418.1"/>
    </source>
</evidence>
<dbReference type="InterPro" id="IPR032299">
    <property type="entry name" value="DUF4843"/>
</dbReference>
<dbReference type="Pfam" id="PF16132">
    <property type="entry name" value="DUF4843"/>
    <property type="match status" value="1"/>
</dbReference>
<accession>A0ABS1R6Y7</accession>
<dbReference type="EMBL" id="JAERTY010000009">
    <property type="protein sequence ID" value="MBL1410418.1"/>
    <property type="molecule type" value="Genomic_DNA"/>
</dbReference>
<dbReference type="RefSeq" id="WP_202104111.1">
    <property type="nucleotide sequence ID" value="NZ_JAERTY010000009.1"/>
</dbReference>
<proteinExistence type="predicted"/>
<name>A0ABS1R6Y7_9SPHI</name>
<sequence length="269" mass="30993">MKKINYYLGVIYLMLYMSSCQKVNLMTYDQPANIYFDLTSAQRDSVVYTFAYDMTKAVDTVFIPVRLMGHRTAASRHFRAVVEQDSSTAQAGTHYKALESQYPLAAATGRQALPLIVYNSSDLESNSVTMIVKLQPSDDFGIENKKLIRAYVVLSARLEKPIWWDMWMSAYSRTKHQLFLIVTAQRDLSMDGLDAPKNLYFANLLTQMLNDPFRWVTTHPEKGYVLTKSSENEDYDFYHKDNPGRVIKLKLNTGSGKYYFMDEQGKEVR</sequence>
<keyword evidence="2" id="KW-1185">Reference proteome</keyword>